<evidence type="ECO:0000256" key="1">
    <source>
        <dbReference type="ARBA" id="ARBA00005525"/>
    </source>
</evidence>
<evidence type="ECO:0000256" key="5">
    <source>
        <dbReference type="NCBIfam" id="TIGR00112"/>
    </source>
</evidence>
<proteinExistence type="inferred from homology"/>
<protein>
    <recommendedName>
        <fullName evidence="4 5">Pyrroline-5-carboxylate reductase</fullName>
        <shortName evidence="4">P5C reductase</shortName>
        <shortName evidence="4">P5CR</shortName>
        <ecNumber evidence="4 5">1.5.1.2</ecNumber>
    </recommendedName>
    <alternativeName>
        <fullName evidence="4">PCA reductase</fullName>
    </alternativeName>
</protein>
<dbReference type="PIRSF" id="PIRSF000193">
    <property type="entry name" value="Pyrrol-5-carb_rd"/>
    <property type="match status" value="1"/>
</dbReference>
<comment type="pathway">
    <text evidence="4 7">Amino-acid biosynthesis; L-proline biosynthesis; L-proline from L-glutamate 5-semialdehyde: step 1/1.</text>
</comment>
<dbReference type="HAMAP" id="MF_01925">
    <property type="entry name" value="P5C_reductase"/>
    <property type="match status" value="1"/>
</dbReference>
<comment type="catalytic activity">
    <reaction evidence="4">
        <text>L-proline + NAD(+) = (S)-1-pyrroline-5-carboxylate + NADH + 2 H(+)</text>
        <dbReference type="Rhea" id="RHEA:14105"/>
        <dbReference type="ChEBI" id="CHEBI:15378"/>
        <dbReference type="ChEBI" id="CHEBI:17388"/>
        <dbReference type="ChEBI" id="CHEBI:57540"/>
        <dbReference type="ChEBI" id="CHEBI:57945"/>
        <dbReference type="ChEBI" id="CHEBI:60039"/>
        <dbReference type="EC" id="1.5.1.2"/>
    </reaction>
</comment>
<dbReference type="EC" id="1.5.1.2" evidence="4 5"/>
<evidence type="ECO:0000256" key="4">
    <source>
        <dbReference type="HAMAP-Rule" id="MF_01925"/>
    </source>
</evidence>
<dbReference type="SUPFAM" id="SSF48179">
    <property type="entry name" value="6-phosphogluconate dehydrogenase C-terminal domain-like"/>
    <property type="match status" value="1"/>
</dbReference>
<dbReference type="NCBIfam" id="TIGR00112">
    <property type="entry name" value="proC"/>
    <property type="match status" value="1"/>
</dbReference>
<dbReference type="InterPro" id="IPR000304">
    <property type="entry name" value="Pyrroline-COOH_reductase"/>
</dbReference>
<keyword evidence="3 4" id="KW-0560">Oxidoreductase</keyword>
<feature type="binding site" evidence="6">
    <location>
        <begin position="10"/>
        <end position="15"/>
    </location>
    <ligand>
        <name>NADP(+)</name>
        <dbReference type="ChEBI" id="CHEBI:58349"/>
    </ligand>
</feature>
<dbReference type="InterPro" id="IPR053790">
    <property type="entry name" value="P5CR-like_CS"/>
</dbReference>
<accession>A0AA37TYK1</accession>
<evidence type="ECO:0000313" key="10">
    <source>
        <dbReference type="EMBL" id="GLS83636.1"/>
    </source>
</evidence>
<evidence type="ECO:0000256" key="3">
    <source>
        <dbReference type="ARBA" id="ARBA00023002"/>
    </source>
</evidence>
<dbReference type="GO" id="GO:0005737">
    <property type="term" value="C:cytoplasm"/>
    <property type="evidence" value="ECO:0007669"/>
    <property type="project" value="UniProtKB-SubCell"/>
</dbReference>
<keyword evidence="4 7" id="KW-0028">Amino-acid biosynthesis</keyword>
<dbReference type="AlphaFoldDB" id="A0AA37TYK1"/>
<dbReference type="PANTHER" id="PTHR11645">
    <property type="entry name" value="PYRROLINE-5-CARBOXYLATE REDUCTASE"/>
    <property type="match status" value="1"/>
</dbReference>
<name>A0AA37TYK1_9GAMM</name>
<dbReference type="InterPro" id="IPR028939">
    <property type="entry name" value="P5C_Rdtase_cat_N"/>
</dbReference>
<dbReference type="GO" id="GO:0055129">
    <property type="term" value="P:L-proline biosynthetic process"/>
    <property type="evidence" value="ECO:0007669"/>
    <property type="project" value="UniProtKB-UniRule"/>
</dbReference>
<keyword evidence="2 4" id="KW-0521">NADP</keyword>
<dbReference type="EMBL" id="BSPO01000003">
    <property type="protein sequence ID" value="GLS83636.1"/>
    <property type="molecule type" value="Genomic_DNA"/>
</dbReference>
<dbReference type="Proteomes" id="UP001157439">
    <property type="component" value="Unassembled WGS sequence"/>
</dbReference>
<evidence type="ECO:0000259" key="9">
    <source>
        <dbReference type="Pfam" id="PF14748"/>
    </source>
</evidence>
<reference evidence="10 11" key="1">
    <citation type="journal article" date="2014" name="Int. J. Syst. Evol. Microbiol.">
        <title>Complete genome sequence of Corynebacterium casei LMG S-19264T (=DSM 44701T), isolated from a smear-ripened cheese.</title>
        <authorList>
            <consortium name="US DOE Joint Genome Institute (JGI-PGF)"/>
            <person name="Walter F."/>
            <person name="Albersmeier A."/>
            <person name="Kalinowski J."/>
            <person name="Ruckert C."/>
        </authorList>
    </citation>
    <scope>NUCLEOTIDE SEQUENCE [LARGE SCALE GENOMIC DNA]</scope>
    <source>
        <strain evidence="10 11">NBRC 112785</strain>
    </source>
</reference>
<keyword evidence="4 7" id="KW-0641">Proline biosynthesis</keyword>
<evidence type="ECO:0000256" key="2">
    <source>
        <dbReference type="ARBA" id="ARBA00022857"/>
    </source>
</evidence>
<dbReference type="RefSeq" id="WP_095500482.1">
    <property type="nucleotide sequence ID" value="NZ_BSPO01000003.1"/>
</dbReference>
<evidence type="ECO:0000313" key="11">
    <source>
        <dbReference type="Proteomes" id="UP001157439"/>
    </source>
</evidence>
<dbReference type="InterPro" id="IPR029036">
    <property type="entry name" value="P5CR_dimer"/>
</dbReference>
<dbReference type="Pfam" id="PF03807">
    <property type="entry name" value="F420_oxidored"/>
    <property type="match status" value="1"/>
</dbReference>
<dbReference type="PROSITE" id="PS00521">
    <property type="entry name" value="P5CR"/>
    <property type="match status" value="1"/>
</dbReference>
<dbReference type="Gene3D" id="3.40.50.720">
    <property type="entry name" value="NAD(P)-binding Rossmann-like Domain"/>
    <property type="match status" value="1"/>
</dbReference>
<comment type="similarity">
    <text evidence="1 4 7">Belongs to the pyrroline-5-carboxylate reductase family.</text>
</comment>
<comment type="caution">
    <text evidence="10">The sequence shown here is derived from an EMBL/GenBank/DDBJ whole genome shotgun (WGS) entry which is preliminary data.</text>
</comment>
<gene>
    <name evidence="4 10" type="primary">proC</name>
    <name evidence="10" type="ORF">GCM10007894_16130</name>
</gene>
<comment type="catalytic activity">
    <reaction evidence="4 7">
        <text>L-proline + NADP(+) = (S)-1-pyrroline-5-carboxylate + NADPH + 2 H(+)</text>
        <dbReference type="Rhea" id="RHEA:14109"/>
        <dbReference type="ChEBI" id="CHEBI:15378"/>
        <dbReference type="ChEBI" id="CHEBI:17388"/>
        <dbReference type="ChEBI" id="CHEBI:57783"/>
        <dbReference type="ChEBI" id="CHEBI:58349"/>
        <dbReference type="ChEBI" id="CHEBI:60039"/>
        <dbReference type="EC" id="1.5.1.2"/>
    </reaction>
</comment>
<dbReference type="SUPFAM" id="SSF51735">
    <property type="entry name" value="NAD(P)-binding Rossmann-fold domains"/>
    <property type="match status" value="1"/>
</dbReference>
<dbReference type="InterPro" id="IPR008927">
    <property type="entry name" value="6-PGluconate_DH-like_C_sf"/>
</dbReference>
<dbReference type="Pfam" id="PF14748">
    <property type="entry name" value="P5CR_dimer"/>
    <property type="match status" value="1"/>
</dbReference>
<evidence type="ECO:0000256" key="6">
    <source>
        <dbReference type="PIRSR" id="PIRSR000193-1"/>
    </source>
</evidence>
<sequence>MTQYRRIAFIGAGNMTRAIISGMVSSGYPADKIYASNPSQGKLDDLAADFGININNHNHAVTQAAEVIVLSVKPQLMEKVCTDLAQLDLSQKLVITIAAGIEAHRYQDYFGQPIKLVRSMPNTPAQLGLALTGLYSAQQLNDEDTGYCNELMSAIGKITWVEQEQGLNHVIACAGSSVAYFFLFADAMQQSAAKMGCDPEQARSMIQQAMLGAAQMLSHNSDLSAEQLRLNVTSKGGTTHAAIERFQQGELETLVDQAMQDCVARAEEMAKQF</sequence>
<dbReference type="PANTHER" id="PTHR11645:SF0">
    <property type="entry name" value="PYRROLINE-5-CARBOXYLATE REDUCTASE 3"/>
    <property type="match status" value="1"/>
</dbReference>
<dbReference type="Gene3D" id="1.10.3730.10">
    <property type="entry name" value="ProC C-terminal domain-like"/>
    <property type="match status" value="1"/>
</dbReference>
<comment type="function">
    <text evidence="4">Catalyzes the reduction of 1-pyrroline-5-carboxylate (PCA) to L-proline.</text>
</comment>
<evidence type="ECO:0000259" key="8">
    <source>
        <dbReference type="Pfam" id="PF03807"/>
    </source>
</evidence>
<keyword evidence="11" id="KW-1185">Reference proteome</keyword>
<comment type="subcellular location">
    <subcellularLocation>
        <location evidence="4">Cytoplasm</location>
    </subcellularLocation>
</comment>
<dbReference type="GO" id="GO:0004735">
    <property type="term" value="F:pyrroline-5-carboxylate reductase activity"/>
    <property type="evidence" value="ECO:0007669"/>
    <property type="project" value="UniProtKB-UniRule"/>
</dbReference>
<dbReference type="InterPro" id="IPR036291">
    <property type="entry name" value="NAD(P)-bd_dom_sf"/>
</dbReference>
<evidence type="ECO:0000256" key="7">
    <source>
        <dbReference type="RuleBase" id="RU003903"/>
    </source>
</evidence>
<keyword evidence="4" id="KW-0963">Cytoplasm</keyword>
<dbReference type="FunFam" id="1.10.3730.10:FF:000001">
    <property type="entry name" value="Pyrroline-5-carboxylate reductase"/>
    <property type="match status" value="1"/>
</dbReference>
<organism evidence="10 11">
    <name type="scientific">Paraferrimonas haliotis</name>
    <dbReference type="NCBI Taxonomy" id="2013866"/>
    <lineage>
        <taxon>Bacteria</taxon>
        <taxon>Pseudomonadati</taxon>
        <taxon>Pseudomonadota</taxon>
        <taxon>Gammaproteobacteria</taxon>
        <taxon>Alteromonadales</taxon>
        <taxon>Ferrimonadaceae</taxon>
        <taxon>Paraferrimonas</taxon>
    </lineage>
</organism>
<feature type="binding site" evidence="6">
    <location>
        <position position="58"/>
    </location>
    <ligand>
        <name>NADPH</name>
        <dbReference type="ChEBI" id="CHEBI:57783"/>
    </ligand>
</feature>
<feature type="domain" description="Pyrroline-5-carboxylate reductase catalytic N-terminal" evidence="8">
    <location>
        <begin position="6"/>
        <end position="100"/>
    </location>
</feature>
<feature type="domain" description="Pyrroline-5-carboxylate reductase dimerisation" evidence="9">
    <location>
        <begin position="164"/>
        <end position="269"/>
    </location>
</feature>